<reference evidence="1 2" key="1">
    <citation type="submission" date="2019-11" db="EMBL/GenBank/DDBJ databases">
        <title>Novel Deefgea species.</title>
        <authorList>
            <person name="Han J.-H."/>
        </authorList>
    </citation>
    <scope>NUCLEOTIDE SEQUENCE [LARGE SCALE GENOMIC DNA]</scope>
    <source>
        <strain evidence="1 2">LMG 24817</strain>
    </source>
</reference>
<accession>A0ABS2CEU8</accession>
<name>A0ABS2CEU8_9NEIS</name>
<dbReference type="RefSeq" id="WP_203571998.1">
    <property type="nucleotide sequence ID" value="NZ_WOFE01000009.1"/>
</dbReference>
<gene>
    <name evidence="1" type="ORF">GM173_13935</name>
</gene>
<keyword evidence="2" id="KW-1185">Reference proteome</keyword>
<proteinExistence type="predicted"/>
<dbReference type="EMBL" id="WOFE01000009">
    <property type="protein sequence ID" value="MBM5572670.1"/>
    <property type="molecule type" value="Genomic_DNA"/>
</dbReference>
<comment type="caution">
    <text evidence="1">The sequence shown here is derived from an EMBL/GenBank/DDBJ whole genome shotgun (WGS) entry which is preliminary data.</text>
</comment>
<evidence type="ECO:0000313" key="1">
    <source>
        <dbReference type="EMBL" id="MBM5572670.1"/>
    </source>
</evidence>
<protein>
    <recommendedName>
        <fullName evidence="3">KOW domain-containing protein</fullName>
    </recommendedName>
</protein>
<sequence length="75" mass="8282">MQQANLVQAFLSHIPIDGVEFEHNDFVQIVSGVHSGKFGSLVGVIELLPEPEFIVELENGFDVEVFQSELKAVIT</sequence>
<organism evidence="1 2">
    <name type="scientific">Deefgea chitinilytica</name>
    <dbReference type="NCBI Taxonomy" id="570276"/>
    <lineage>
        <taxon>Bacteria</taxon>
        <taxon>Pseudomonadati</taxon>
        <taxon>Pseudomonadota</taxon>
        <taxon>Betaproteobacteria</taxon>
        <taxon>Neisseriales</taxon>
        <taxon>Chitinibacteraceae</taxon>
        <taxon>Deefgea</taxon>
    </lineage>
</organism>
<evidence type="ECO:0000313" key="2">
    <source>
        <dbReference type="Proteomes" id="UP001195660"/>
    </source>
</evidence>
<evidence type="ECO:0008006" key="3">
    <source>
        <dbReference type="Google" id="ProtNLM"/>
    </source>
</evidence>
<dbReference type="Proteomes" id="UP001195660">
    <property type="component" value="Unassembled WGS sequence"/>
</dbReference>